<dbReference type="EMBL" id="WUBL01000131">
    <property type="protein sequence ID" value="KAF2964928.1"/>
    <property type="molecule type" value="Genomic_DNA"/>
</dbReference>
<evidence type="ECO:0000313" key="12">
    <source>
        <dbReference type="EMBL" id="KAF2964928.1"/>
    </source>
</evidence>
<dbReference type="Pfam" id="PF00170">
    <property type="entry name" value="bZIP_1"/>
    <property type="match status" value="1"/>
</dbReference>
<reference evidence="12 13" key="1">
    <citation type="submission" date="2019-12" db="EMBL/GenBank/DDBJ databases">
        <title>Draft genome sequence of the ascomycete Xylaria multiplex DSM 110363.</title>
        <authorList>
            <person name="Buettner E."/>
            <person name="Kellner H."/>
        </authorList>
    </citation>
    <scope>NUCLEOTIDE SEQUENCE [LARGE SCALE GENOMIC DNA]</scope>
    <source>
        <strain evidence="12 13">DSM 110363</strain>
    </source>
</reference>
<evidence type="ECO:0000256" key="8">
    <source>
        <dbReference type="ARBA" id="ARBA00044067"/>
    </source>
</evidence>
<evidence type="ECO:0000256" key="9">
    <source>
        <dbReference type="SAM" id="Coils"/>
    </source>
</evidence>
<dbReference type="Gene3D" id="1.20.5.170">
    <property type="match status" value="1"/>
</dbReference>
<gene>
    <name evidence="12" type="ORF">GQX73_g8638</name>
</gene>
<comment type="similarity">
    <text evidence="3">Belongs to the bZIP family.</text>
</comment>
<dbReference type="OrthoDB" id="2593073at2759"/>
<evidence type="ECO:0000259" key="11">
    <source>
        <dbReference type="PROSITE" id="PS50217"/>
    </source>
</evidence>
<dbReference type="InterPro" id="IPR004827">
    <property type="entry name" value="bZIP"/>
</dbReference>
<keyword evidence="4" id="KW-0805">Transcription regulation</keyword>
<comment type="subcellular location">
    <subcellularLocation>
        <location evidence="2">Nucleus</location>
    </subcellularLocation>
</comment>
<dbReference type="GO" id="GO:0000976">
    <property type="term" value="F:transcription cis-regulatory region binding"/>
    <property type="evidence" value="ECO:0007669"/>
    <property type="project" value="InterPro"/>
</dbReference>
<accession>A0A7C8MKU3</accession>
<comment type="function">
    <text evidence="1">Putative transcription factor.</text>
</comment>
<name>A0A7C8MKU3_9PEZI</name>
<dbReference type="SUPFAM" id="SSF57959">
    <property type="entry name" value="Leucine zipper domain"/>
    <property type="match status" value="1"/>
</dbReference>
<feature type="compositionally biased region" description="Polar residues" evidence="10">
    <location>
        <begin position="28"/>
        <end position="38"/>
    </location>
</feature>
<dbReference type="CDD" id="cd14688">
    <property type="entry name" value="bZIP_YAP"/>
    <property type="match status" value="1"/>
</dbReference>
<dbReference type="InterPro" id="IPR050936">
    <property type="entry name" value="AP-1-like"/>
</dbReference>
<dbReference type="PANTHER" id="PTHR40621">
    <property type="entry name" value="TRANSCRIPTION FACTOR KAPC-RELATED"/>
    <property type="match status" value="1"/>
</dbReference>
<dbReference type="SMART" id="SM00338">
    <property type="entry name" value="BRLZ"/>
    <property type="match status" value="1"/>
</dbReference>
<dbReference type="Proteomes" id="UP000481858">
    <property type="component" value="Unassembled WGS sequence"/>
</dbReference>
<keyword evidence="5" id="KW-0238">DNA-binding</keyword>
<sequence>MNGFPDLSNTPYTTYDWDQGELWCSDSFLKSNGSSTGDTPDFISDDYINSNESYGSGDIERTEDAEEREDTERTREPDQIFQLQSQEPPAKPKRRRENRYKNAPPAVISRRRAQNRASQRAVSHYYRERKDQRIKDLEGKLAQATKDNEMLTQTLNNLQREYSTLKNQRFGVEGHQTQFWPHGVSWEPQSISSTIYYSDPTNHFTA</sequence>
<evidence type="ECO:0000256" key="7">
    <source>
        <dbReference type="ARBA" id="ARBA00023242"/>
    </source>
</evidence>
<keyword evidence="6" id="KW-0804">Transcription</keyword>
<dbReference type="GO" id="GO:0001228">
    <property type="term" value="F:DNA-binding transcription activator activity, RNA polymerase II-specific"/>
    <property type="evidence" value="ECO:0007669"/>
    <property type="project" value="TreeGrafter"/>
</dbReference>
<feature type="region of interest" description="Disordered" evidence="10">
    <location>
        <begin position="28"/>
        <end position="101"/>
    </location>
</feature>
<feature type="domain" description="BZIP" evidence="11">
    <location>
        <begin position="109"/>
        <end position="168"/>
    </location>
</feature>
<keyword evidence="9" id="KW-0175">Coiled coil</keyword>
<evidence type="ECO:0000256" key="4">
    <source>
        <dbReference type="ARBA" id="ARBA00023015"/>
    </source>
</evidence>
<dbReference type="InParanoid" id="A0A7C8MKU3"/>
<evidence type="ECO:0000256" key="1">
    <source>
        <dbReference type="ARBA" id="ARBA00004049"/>
    </source>
</evidence>
<dbReference type="PROSITE" id="PS50217">
    <property type="entry name" value="BZIP"/>
    <property type="match status" value="1"/>
</dbReference>
<evidence type="ECO:0000256" key="10">
    <source>
        <dbReference type="SAM" id="MobiDB-lite"/>
    </source>
</evidence>
<evidence type="ECO:0000256" key="3">
    <source>
        <dbReference type="ARBA" id="ARBA00007163"/>
    </source>
</evidence>
<keyword evidence="13" id="KW-1185">Reference proteome</keyword>
<evidence type="ECO:0000256" key="2">
    <source>
        <dbReference type="ARBA" id="ARBA00004123"/>
    </source>
</evidence>
<protein>
    <recommendedName>
        <fullName evidence="8">Putative transcription factor kapC</fullName>
    </recommendedName>
</protein>
<proteinExistence type="inferred from homology"/>
<dbReference type="PANTHER" id="PTHR40621:SF11">
    <property type="entry name" value="TRANSCRIPTION FACTOR KAPC-RELATED"/>
    <property type="match status" value="1"/>
</dbReference>
<dbReference type="InterPro" id="IPR046347">
    <property type="entry name" value="bZIP_sf"/>
</dbReference>
<organism evidence="12 13">
    <name type="scientific">Xylaria multiplex</name>
    <dbReference type="NCBI Taxonomy" id="323545"/>
    <lineage>
        <taxon>Eukaryota</taxon>
        <taxon>Fungi</taxon>
        <taxon>Dikarya</taxon>
        <taxon>Ascomycota</taxon>
        <taxon>Pezizomycotina</taxon>
        <taxon>Sordariomycetes</taxon>
        <taxon>Xylariomycetidae</taxon>
        <taxon>Xylariales</taxon>
        <taxon>Xylariaceae</taxon>
        <taxon>Xylaria</taxon>
    </lineage>
</organism>
<keyword evidence="7" id="KW-0539">Nucleus</keyword>
<dbReference type="AlphaFoldDB" id="A0A7C8MKU3"/>
<dbReference type="GO" id="GO:0090575">
    <property type="term" value="C:RNA polymerase II transcription regulator complex"/>
    <property type="evidence" value="ECO:0007669"/>
    <property type="project" value="TreeGrafter"/>
</dbReference>
<feature type="coiled-coil region" evidence="9">
    <location>
        <begin position="127"/>
        <end position="168"/>
    </location>
</feature>
<evidence type="ECO:0000256" key="6">
    <source>
        <dbReference type="ARBA" id="ARBA00023163"/>
    </source>
</evidence>
<evidence type="ECO:0000313" key="13">
    <source>
        <dbReference type="Proteomes" id="UP000481858"/>
    </source>
</evidence>
<evidence type="ECO:0000256" key="5">
    <source>
        <dbReference type="ARBA" id="ARBA00023125"/>
    </source>
</evidence>
<comment type="caution">
    <text evidence="12">The sequence shown here is derived from an EMBL/GenBank/DDBJ whole genome shotgun (WGS) entry which is preliminary data.</text>
</comment>